<gene>
    <name evidence="9" type="ORF">CM240_0127</name>
</gene>
<dbReference type="AlphaFoldDB" id="W6RRU4"/>
<dbReference type="Proteomes" id="UP000019426">
    <property type="component" value="Chromosome M2/40_rep1"/>
</dbReference>
<evidence type="ECO:0000256" key="6">
    <source>
        <dbReference type="NCBIfam" id="TIGR02228"/>
    </source>
</evidence>
<dbReference type="CDD" id="cd06530">
    <property type="entry name" value="S26_SPase_I"/>
    <property type="match status" value="1"/>
</dbReference>
<keyword evidence="10" id="KW-1185">Reference proteome</keyword>
<dbReference type="Gene3D" id="2.10.109.10">
    <property type="entry name" value="Umud Fragment, subunit A"/>
    <property type="match status" value="1"/>
</dbReference>
<feature type="transmembrane region" description="Helical" evidence="7">
    <location>
        <begin position="130"/>
        <end position="157"/>
    </location>
</feature>
<keyword evidence="4 7" id="KW-1133">Transmembrane helix</keyword>
<evidence type="ECO:0000256" key="7">
    <source>
        <dbReference type="SAM" id="Phobius"/>
    </source>
</evidence>
<dbReference type="EMBL" id="HG917868">
    <property type="protein sequence ID" value="CDM67306.1"/>
    <property type="molecule type" value="Genomic_DNA"/>
</dbReference>
<dbReference type="GO" id="GO:0006465">
    <property type="term" value="P:signal peptide processing"/>
    <property type="evidence" value="ECO:0007669"/>
    <property type="project" value="UniProtKB-UniRule"/>
</dbReference>
<dbReference type="NCBIfam" id="TIGR02228">
    <property type="entry name" value="sigpep_I_arch"/>
    <property type="match status" value="1"/>
</dbReference>
<evidence type="ECO:0000256" key="1">
    <source>
        <dbReference type="ARBA" id="ARBA00004308"/>
    </source>
</evidence>
<dbReference type="GO" id="GO:0004252">
    <property type="term" value="F:serine-type endopeptidase activity"/>
    <property type="evidence" value="ECO:0007669"/>
    <property type="project" value="UniProtKB-UniRule"/>
</dbReference>
<feature type="domain" description="Peptidase S24/S26A/S26B/S26C" evidence="8">
    <location>
        <begin position="46"/>
        <end position="121"/>
    </location>
</feature>
<dbReference type="HOGENOM" id="CLU_089996_2_1_9"/>
<accession>W6RRU4</accession>
<proteinExistence type="predicted"/>
<evidence type="ECO:0000256" key="3">
    <source>
        <dbReference type="ARBA" id="ARBA00022692"/>
    </source>
</evidence>
<evidence type="ECO:0000313" key="9">
    <source>
        <dbReference type="EMBL" id="CDM67306.1"/>
    </source>
</evidence>
<dbReference type="OrthoDB" id="1648066at2"/>
<evidence type="ECO:0000256" key="2">
    <source>
        <dbReference type="ARBA" id="ARBA00022670"/>
    </source>
</evidence>
<dbReference type="GO" id="GO:0012505">
    <property type="term" value="C:endomembrane system"/>
    <property type="evidence" value="ECO:0007669"/>
    <property type="project" value="UniProtKB-SubCell"/>
</dbReference>
<evidence type="ECO:0000256" key="4">
    <source>
        <dbReference type="ARBA" id="ARBA00022989"/>
    </source>
</evidence>
<dbReference type="RefSeq" id="WP_044035782.1">
    <property type="nucleotide sequence ID" value="NZ_HG917868.1"/>
</dbReference>
<evidence type="ECO:0000313" key="10">
    <source>
        <dbReference type="Proteomes" id="UP000019426"/>
    </source>
</evidence>
<organism evidence="9 10">
    <name type="scientific">Clostridium bornimense</name>
    <dbReference type="NCBI Taxonomy" id="1216932"/>
    <lineage>
        <taxon>Bacteria</taxon>
        <taxon>Bacillati</taxon>
        <taxon>Bacillota</taxon>
        <taxon>Clostridia</taxon>
        <taxon>Eubacteriales</taxon>
        <taxon>Clostridiaceae</taxon>
        <taxon>Clostridium</taxon>
    </lineage>
</organism>
<dbReference type="PRINTS" id="PR00728">
    <property type="entry name" value="SIGNALPTASE"/>
</dbReference>
<reference evidence="9 10" key="1">
    <citation type="submission" date="2013-11" db="EMBL/GenBank/DDBJ databases">
        <title>Complete genome sequence of Clostridum sp. M2/40.</title>
        <authorList>
            <person name="Wibberg D."/>
            <person name="Puehler A."/>
            <person name="Schlueter A."/>
        </authorList>
    </citation>
    <scope>NUCLEOTIDE SEQUENCE [LARGE SCALE GENOMIC DNA]</scope>
    <source>
        <strain evidence="10">M2/40</strain>
    </source>
</reference>
<keyword evidence="2" id="KW-0645">Protease</keyword>
<sequence length="167" mass="18806">MKKFLRVSGNIIFALIIILIAIGLIGNLSAKSDKVYNITKYRTYIIVSPSMKPTIDPGDLIFVRKVNVEKIKEGDIITFNNEDIVATHRAIKVDDKTITTKGDSNNVEDYPIDKKEVIGKFIFAIPKIGYIFSFATSSIGMVTIGCIIIFIFIYDFIFKDNKKSKNN</sequence>
<name>W6RRU4_9CLOT</name>
<protein>
    <recommendedName>
        <fullName evidence="6">Signal peptidase I</fullName>
        <ecNumber evidence="6">3.4.21.89</ecNumber>
    </recommendedName>
</protein>
<dbReference type="eggNOG" id="COG0681">
    <property type="taxonomic scope" value="Bacteria"/>
</dbReference>
<dbReference type="KEGG" id="clt:CM240_0127"/>
<keyword evidence="9" id="KW-0378">Hydrolase</keyword>
<dbReference type="PANTHER" id="PTHR10806">
    <property type="entry name" value="SIGNAL PEPTIDASE COMPLEX CATALYTIC SUBUNIT SEC11"/>
    <property type="match status" value="1"/>
</dbReference>
<evidence type="ECO:0000259" key="8">
    <source>
        <dbReference type="Pfam" id="PF00717"/>
    </source>
</evidence>
<dbReference type="STRING" id="1216932.CM240_0127"/>
<dbReference type="InterPro" id="IPR001733">
    <property type="entry name" value="Peptidase_S26B"/>
</dbReference>
<dbReference type="InterPro" id="IPR015927">
    <property type="entry name" value="Peptidase_S24_S26A/B/C"/>
</dbReference>
<keyword evidence="5 7" id="KW-0472">Membrane</keyword>
<evidence type="ECO:0000256" key="5">
    <source>
        <dbReference type="ARBA" id="ARBA00023136"/>
    </source>
</evidence>
<dbReference type="GO" id="GO:0009003">
    <property type="term" value="F:signal peptidase activity"/>
    <property type="evidence" value="ECO:0007669"/>
    <property type="project" value="UniProtKB-EC"/>
</dbReference>
<dbReference type="InterPro" id="IPR019533">
    <property type="entry name" value="Peptidase_S26"/>
</dbReference>
<dbReference type="Pfam" id="PF00717">
    <property type="entry name" value="Peptidase_S24"/>
    <property type="match status" value="1"/>
</dbReference>
<dbReference type="SUPFAM" id="SSF51306">
    <property type="entry name" value="LexA/Signal peptidase"/>
    <property type="match status" value="1"/>
</dbReference>
<comment type="subcellular location">
    <subcellularLocation>
        <location evidence="1">Endomembrane system</location>
    </subcellularLocation>
</comment>
<dbReference type="GO" id="GO:0016020">
    <property type="term" value="C:membrane"/>
    <property type="evidence" value="ECO:0007669"/>
    <property type="project" value="UniProtKB-UniRule"/>
</dbReference>
<keyword evidence="3 7" id="KW-0812">Transmembrane</keyword>
<dbReference type="PATRIC" id="fig|1216932.3.peg.113"/>
<dbReference type="PANTHER" id="PTHR10806:SF6">
    <property type="entry name" value="SIGNAL PEPTIDASE COMPLEX CATALYTIC SUBUNIT SEC11"/>
    <property type="match status" value="1"/>
</dbReference>
<dbReference type="EC" id="3.4.21.89" evidence="6"/>
<feature type="transmembrane region" description="Helical" evidence="7">
    <location>
        <begin position="12"/>
        <end position="30"/>
    </location>
</feature>
<dbReference type="InterPro" id="IPR036286">
    <property type="entry name" value="LexA/Signal_pep-like_sf"/>
</dbReference>